<organism evidence="1 2">
    <name type="scientific">Rhizobium gallicum</name>
    <dbReference type="NCBI Taxonomy" id="56730"/>
    <lineage>
        <taxon>Bacteria</taxon>
        <taxon>Pseudomonadati</taxon>
        <taxon>Pseudomonadota</taxon>
        <taxon>Alphaproteobacteria</taxon>
        <taxon>Hyphomicrobiales</taxon>
        <taxon>Rhizobiaceae</taxon>
        <taxon>Rhizobium/Agrobacterium group</taxon>
        <taxon>Rhizobium</taxon>
    </lineage>
</organism>
<dbReference type="RefSeq" id="WP_074067576.1">
    <property type="nucleotide sequence ID" value="NZ_CP017101.1"/>
</dbReference>
<dbReference type="OrthoDB" id="1357185at28211"/>
<dbReference type="AlphaFoldDB" id="A0A1L5NHC7"/>
<dbReference type="EMBL" id="CP017101">
    <property type="protein sequence ID" value="APO67268.1"/>
    <property type="molecule type" value="Genomic_DNA"/>
</dbReference>
<reference evidence="1 2" key="1">
    <citation type="submission" date="2016-09" db="EMBL/GenBank/DDBJ databases">
        <title>The complete genome sequences of Rhizobium gallicum, symbiovars gallicum and phaseoli, symbionts associated to common bean (Phaseolus vulgaris).</title>
        <authorList>
            <person name="Bustos P."/>
            <person name="Santamaria R.I."/>
            <person name="Perez-Carrascal O.M."/>
            <person name="Juarez S."/>
            <person name="Lozano L."/>
            <person name="Martinez-Flores I."/>
            <person name="Martinez-Romero E."/>
            <person name="Cevallos M."/>
            <person name="Romero D."/>
            <person name="Davila G."/>
            <person name="Gonzalez V."/>
        </authorList>
    </citation>
    <scope>NUCLEOTIDE SEQUENCE [LARGE SCALE GENOMIC DNA]</scope>
    <source>
        <strain evidence="1 2">IE4872</strain>
    </source>
</reference>
<evidence type="ECO:0000313" key="2">
    <source>
        <dbReference type="Proteomes" id="UP000184749"/>
    </source>
</evidence>
<proteinExistence type="predicted"/>
<accession>A0A1L5NHC7</accession>
<gene>
    <name evidence="1" type="ORF">IE4872_CH01626</name>
</gene>
<dbReference type="STRING" id="56730.IE4872_CH01626"/>
<name>A0A1L5NHC7_9HYPH</name>
<dbReference type="Proteomes" id="UP000184749">
    <property type="component" value="Chromosome"/>
</dbReference>
<evidence type="ECO:0000313" key="1">
    <source>
        <dbReference type="EMBL" id="APO67268.1"/>
    </source>
</evidence>
<protein>
    <submittedName>
        <fullName evidence="1">Uncharacterized protein</fullName>
    </submittedName>
</protein>
<sequence>MPNTSIPANGEAIPTRLAIAESIEDLGKARSMVLTVWLALASPNFDKSDADDVKATLYEAYELIAECYRISSAAKSAARERAAGGRTSS</sequence>